<proteinExistence type="predicted"/>
<accession>A0A0C6FAT2</accession>
<evidence type="ECO:0000313" key="2">
    <source>
        <dbReference type="EMBL" id="BAQ49841.1"/>
    </source>
</evidence>
<organism evidence="2 3">
    <name type="scientific">Methylobacterium aquaticum</name>
    <dbReference type="NCBI Taxonomy" id="270351"/>
    <lineage>
        <taxon>Bacteria</taxon>
        <taxon>Pseudomonadati</taxon>
        <taxon>Pseudomonadota</taxon>
        <taxon>Alphaproteobacteria</taxon>
        <taxon>Hyphomicrobiales</taxon>
        <taxon>Methylobacteriaceae</taxon>
        <taxon>Methylobacterium</taxon>
    </lineage>
</organism>
<dbReference type="AlphaFoldDB" id="A0A0C6FAT2"/>
<reference evidence="2 3" key="1">
    <citation type="journal article" date="2015" name="Genome Announc.">
        <title>Complete Genome Sequence of Methylobacterium aquaticum Strain 22A, Isolated from Racomitrium japonicum Moss.</title>
        <authorList>
            <person name="Tani A."/>
            <person name="Ogura Y."/>
            <person name="Hayashi T."/>
            <person name="Kimbara K."/>
        </authorList>
    </citation>
    <scope>NUCLEOTIDE SEQUENCE [LARGE SCALE GENOMIC DNA]</scope>
    <source>
        <strain evidence="2 3">MA-22A</strain>
        <plasmid evidence="3">Plasmid pMaq22A_2p DNA</plasmid>
    </source>
</reference>
<sequence>MIVQASEVFEDVLEGVRDRLLEGAIAPPGCVPEGTEQGAMLFGILGHDILPAGVSTTSESQSPMTDLGSCAAPITNARRHRSEIRIDPR</sequence>
<gene>
    <name evidence="2" type="ORF">Maq22A_2p40175</name>
</gene>
<feature type="region of interest" description="Disordered" evidence="1">
    <location>
        <begin position="54"/>
        <end position="73"/>
    </location>
</feature>
<dbReference type="EMBL" id="AP014706">
    <property type="protein sequence ID" value="BAQ49841.1"/>
    <property type="molecule type" value="Genomic_DNA"/>
</dbReference>
<dbReference type="PATRIC" id="fig|270351.10.peg.6965"/>
<dbReference type="KEGG" id="maqu:Maq22A_2p40175"/>
<evidence type="ECO:0000256" key="1">
    <source>
        <dbReference type="SAM" id="MobiDB-lite"/>
    </source>
</evidence>
<reference evidence="3" key="2">
    <citation type="submission" date="2015-01" db="EMBL/GenBank/DDBJ databases">
        <title>Complete genome sequence of Methylobacterium aquaticum strain 22A.</title>
        <authorList>
            <person name="Tani A."/>
            <person name="Ogura Y."/>
            <person name="Hayashi T."/>
        </authorList>
    </citation>
    <scope>NUCLEOTIDE SEQUENCE [LARGE SCALE GENOMIC DNA]</scope>
    <source>
        <strain evidence="3">MA-22A</strain>
        <plasmid evidence="3">Plasmid pMaq22A_2p DNA</plasmid>
    </source>
</reference>
<feature type="compositionally biased region" description="Polar residues" evidence="1">
    <location>
        <begin position="54"/>
        <end position="64"/>
    </location>
</feature>
<evidence type="ECO:0000313" key="3">
    <source>
        <dbReference type="Proteomes" id="UP000061432"/>
    </source>
</evidence>
<keyword evidence="2" id="KW-0614">Plasmid</keyword>
<name>A0A0C6FAT2_9HYPH</name>
<protein>
    <submittedName>
        <fullName evidence="2">Uncharacterized protein</fullName>
    </submittedName>
</protein>
<geneLocation type="plasmid" evidence="3">
    <name>pMaq22A_2p DNA</name>
</geneLocation>
<dbReference type="Proteomes" id="UP000061432">
    <property type="component" value="Plasmid pMaq22A_2p"/>
</dbReference>